<dbReference type="eggNOG" id="COG0542">
    <property type="taxonomic scope" value="Bacteria"/>
</dbReference>
<dbReference type="InterPro" id="IPR050130">
    <property type="entry name" value="ClpA_ClpB"/>
</dbReference>
<dbReference type="SMART" id="SM01086">
    <property type="entry name" value="ClpB_D2-small"/>
    <property type="match status" value="1"/>
</dbReference>
<dbReference type="GO" id="GO:0005524">
    <property type="term" value="F:ATP binding"/>
    <property type="evidence" value="ECO:0007669"/>
    <property type="project" value="UniProtKB-KW"/>
</dbReference>
<dbReference type="PRINTS" id="PR00300">
    <property type="entry name" value="CLPPROTEASEA"/>
</dbReference>
<evidence type="ECO:0000259" key="6">
    <source>
        <dbReference type="PROSITE" id="PS50151"/>
    </source>
</evidence>
<dbReference type="RefSeq" id="WP_006840586.1">
    <property type="nucleotide sequence ID" value="NZ_GG667193.1"/>
</dbReference>
<dbReference type="InterPro" id="IPR001270">
    <property type="entry name" value="ClpA/B"/>
</dbReference>
<evidence type="ECO:0000313" key="8">
    <source>
        <dbReference type="Proteomes" id="UP000006196"/>
    </source>
</evidence>
<accession>C0XP67</accession>
<dbReference type="PROSITE" id="PS00870">
    <property type="entry name" value="CLPAB_1"/>
    <property type="match status" value="1"/>
</dbReference>
<feature type="compositionally biased region" description="Gly residues" evidence="5">
    <location>
        <begin position="1"/>
        <end position="18"/>
    </location>
</feature>
<evidence type="ECO:0000256" key="3">
    <source>
        <dbReference type="ARBA" id="ARBA00022840"/>
    </source>
</evidence>
<evidence type="ECO:0000256" key="5">
    <source>
        <dbReference type="SAM" id="MobiDB-lite"/>
    </source>
</evidence>
<dbReference type="CDD" id="cd19499">
    <property type="entry name" value="RecA-like_ClpB_Hsp104-like"/>
    <property type="match status" value="1"/>
</dbReference>
<feature type="region of interest" description="Disordered" evidence="5">
    <location>
        <begin position="1"/>
        <end position="24"/>
    </location>
</feature>
<dbReference type="AlphaFoldDB" id="C0XP67"/>
<dbReference type="Pfam" id="PF17871">
    <property type="entry name" value="AAA_lid_9"/>
    <property type="match status" value="1"/>
</dbReference>
<proteinExistence type="predicted"/>
<dbReference type="EMBL" id="ACHJ01000021">
    <property type="protein sequence ID" value="EEI17961.1"/>
    <property type="molecule type" value="Genomic_DNA"/>
</dbReference>
<dbReference type="PANTHER" id="PTHR11638:SF18">
    <property type="entry name" value="HEAT SHOCK PROTEIN 104"/>
    <property type="match status" value="1"/>
</dbReference>
<dbReference type="InterPro" id="IPR003593">
    <property type="entry name" value="AAA+_ATPase"/>
</dbReference>
<dbReference type="STRING" id="525263.HMPREF0298_0237"/>
<dbReference type="PROSITE" id="PS50151">
    <property type="entry name" value="UVR"/>
    <property type="match status" value="1"/>
</dbReference>
<name>C0XP67_CORLD</name>
<dbReference type="GO" id="GO:0016887">
    <property type="term" value="F:ATP hydrolysis activity"/>
    <property type="evidence" value="ECO:0007669"/>
    <property type="project" value="InterPro"/>
</dbReference>
<dbReference type="Proteomes" id="UP000006196">
    <property type="component" value="Unassembled WGS sequence"/>
</dbReference>
<dbReference type="Pfam" id="PF00004">
    <property type="entry name" value="AAA"/>
    <property type="match status" value="1"/>
</dbReference>
<dbReference type="FunFam" id="3.40.50.300:FF:000025">
    <property type="entry name" value="ATP-dependent Clp protease subunit"/>
    <property type="match status" value="1"/>
</dbReference>
<dbReference type="InterPro" id="IPR041546">
    <property type="entry name" value="ClpA/ClpB_AAA_lid"/>
</dbReference>
<comment type="caution">
    <text evidence="7">The sequence shown here is derived from an EMBL/GenBank/DDBJ whole genome shotgun (WGS) entry which is preliminary data.</text>
</comment>
<dbReference type="SMART" id="SM00382">
    <property type="entry name" value="AAA"/>
    <property type="match status" value="2"/>
</dbReference>
<dbReference type="PANTHER" id="PTHR11638">
    <property type="entry name" value="ATP-DEPENDENT CLP PROTEASE"/>
    <property type="match status" value="1"/>
</dbReference>
<evidence type="ECO:0000256" key="2">
    <source>
        <dbReference type="ARBA" id="ARBA00022741"/>
    </source>
</evidence>
<dbReference type="InterPro" id="IPR001943">
    <property type="entry name" value="UVR_dom"/>
</dbReference>
<dbReference type="GO" id="GO:0005737">
    <property type="term" value="C:cytoplasm"/>
    <property type="evidence" value="ECO:0007669"/>
    <property type="project" value="TreeGrafter"/>
</dbReference>
<dbReference type="Pfam" id="PF10431">
    <property type="entry name" value="ClpB_D2-small"/>
    <property type="match status" value="1"/>
</dbReference>
<dbReference type="CDD" id="cd00009">
    <property type="entry name" value="AAA"/>
    <property type="match status" value="1"/>
</dbReference>
<dbReference type="InterPro" id="IPR018368">
    <property type="entry name" value="ClpA/B_CS1"/>
</dbReference>
<organism evidence="7 8">
    <name type="scientific">Corynebacterium lipophiloflavum (strain ATCC 700352 / DSM 44291 / CCUG 37336 / JCM 10383 / DMMZ 1944)</name>
    <dbReference type="NCBI Taxonomy" id="525263"/>
    <lineage>
        <taxon>Bacteria</taxon>
        <taxon>Bacillati</taxon>
        <taxon>Actinomycetota</taxon>
        <taxon>Actinomycetes</taxon>
        <taxon>Mycobacteriales</taxon>
        <taxon>Corynebacteriaceae</taxon>
        <taxon>Corynebacterium</taxon>
    </lineage>
</organism>
<dbReference type="FunFam" id="1.10.8.60:FF:000011">
    <property type="entry name" value="ATP-dependent Clp protease ATP-binding subunit"/>
    <property type="match status" value="1"/>
</dbReference>
<sequence length="749" mass="82572">GSGPAPFGGGGGQRGGQQGERSNSLVLDQFGRNLTAAAREGKLDPVVGRAKEIERVMQVLSRRTKNNPVLIGEPGVGKTAVVEGLALDIANGNVPETLKDKQVYSLDLGSLVAGSRYRGDFEERLKKVLKEINQRGDIILFIDEIHTLVGAGAAEGAIDAASLLKPKLARGELQTIGATTLDEYRKHIEKDAALERRFQPVQVDEPSVEDTVTILKGLRDRYEAHHRVSYTDDALVAAANLSDRYINDRFLPDKAVDLLDEAGARMRIKRMTAPEGLREVDERIAEVRKEKEAAIDAQDFEKAAGLRDTERKLGEERREKEKQWRSGDLEEIAEVGEEQIADVLANWTGIPVFKLTESESSRLLNMEDELHKRIIGQDEAVRAVSRSIRRTRAGLKDPKRPSGSFIFAGPSGVGKTELSKALAEFLFGDEDSLIQVDMGEFHDRFTASRLFGAPPGYVGYEEGGQLTEKVRRKPFSVVLFDEIEKAHKEIYNTLLQVLEEGHVTDGQGRMVDFKNTVLIFTSNLGTSDISKAVGLGFTGSTATDADAQYDRMKNKVHDELKKHFRPEFLNRIDEVVVFRQLSQEEIVQMVELMIARVDKNLAAQDMGIELTDKAKDLLALRGFDPVLGARPLRRTIQREIEDILSEKILYGEIGAGEIITVDVEDWDGDVEAAKRERGKVAEEATFTFTPRPKPLPAETFDVELEDEVRDISPANGEADALVPDVPPETEGPEDDGGATPPPAGAGQPL</sequence>
<dbReference type="HOGENOM" id="CLU_005070_4_0_11"/>
<dbReference type="Gene3D" id="1.10.8.60">
    <property type="match status" value="2"/>
</dbReference>
<keyword evidence="4" id="KW-0143">Chaperone</keyword>
<keyword evidence="1" id="KW-0677">Repeat</keyword>
<keyword evidence="2" id="KW-0547">Nucleotide-binding</keyword>
<gene>
    <name evidence="7" type="ORF">HMPREF0298_0237</name>
</gene>
<dbReference type="InterPro" id="IPR003959">
    <property type="entry name" value="ATPase_AAA_core"/>
</dbReference>
<evidence type="ECO:0000256" key="4">
    <source>
        <dbReference type="ARBA" id="ARBA00023186"/>
    </source>
</evidence>
<protein>
    <submittedName>
        <fullName evidence="7">ATPase family associated with various cellular activities (AAA)</fullName>
    </submittedName>
</protein>
<dbReference type="Gene3D" id="3.40.50.300">
    <property type="entry name" value="P-loop containing nucleotide triphosphate hydrolases"/>
    <property type="match status" value="2"/>
</dbReference>
<keyword evidence="8" id="KW-1185">Reference proteome</keyword>
<dbReference type="SUPFAM" id="SSF52540">
    <property type="entry name" value="P-loop containing nucleoside triphosphate hydrolases"/>
    <property type="match status" value="2"/>
</dbReference>
<feature type="region of interest" description="Disordered" evidence="5">
    <location>
        <begin position="707"/>
        <end position="749"/>
    </location>
</feature>
<dbReference type="GO" id="GO:0034605">
    <property type="term" value="P:cellular response to heat"/>
    <property type="evidence" value="ECO:0007669"/>
    <property type="project" value="TreeGrafter"/>
</dbReference>
<dbReference type="FunFam" id="3.40.50.300:FF:000010">
    <property type="entry name" value="Chaperone clpB 1, putative"/>
    <property type="match status" value="1"/>
</dbReference>
<feature type="domain" description="UVR" evidence="6">
    <location>
        <begin position="281"/>
        <end position="316"/>
    </location>
</feature>
<dbReference type="OrthoDB" id="9803641at2"/>
<dbReference type="Gene3D" id="4.10.860.10">
    <property type="entry name" value="UVR domain"/>
    <property type="match status" value="1"/>
</dbReference>
<evidence type="ECO:0000313" key="7">
    <source>
        <dbReference type="EMBL" id="EEI17961.1"/>
    </source>
</evidence>
<reference evidence="7" key="1">
    <citation type="submission" date="2009-01" db="EMBL/GenBank/DDBJ databases">
        <authorList>
            <person name="Qin X."/>
            <person name="Bachman B."/>
            <person name="Battles P."/>
            <person name="Bell A."/>
            <person name="Bess C."/>
            <person name="Bickham C."/>
            <person name="Chaboub L."/>
            <person name="Chen D."/>
            <person name="Coyle M."/>
            <person name="Deiros D.R."/>
            <person name="Dinh H."/>
            <person name="Forbes L."/>
            <person name="Fowler G."/>
            <person name="Francisco L."/>
            <person name="Fu Q."/>
            <person name="Gubbala S."/>
            <person name="Hale W."/>
            <person name="Han Y."/>
            <person name="Hemphill L."/>
            <person name="Highlander S.K."/>
            <person name="Hirani K."/>
            <person name="Hogues M."/>
            <person name="Jackson L."/>
            <person name="Jakkamsetti A."/>
            <person name="Javaid M."/>
            <person name="Jiang H."/>
            <person name="Korchina V."/>
            <person name="Kovar C."/>
            <person name="Lara F."/>
            <person name="Lee S."/>
            <person name="Mata R."/>
            <person name="Mathew T."/>
            <person name="Moen C."/>
            <person name="Morales K."/>
            <person name="Munidasa M."/>
            <person name="Nazareth L."/>
            <person name="Ngo R."/>
            <person name="Nguyen L."/>
            <person name="Okwuonu G."/>
            <person name="Ongeri F."/>
            <person name="Patil S."/>
            <person name="Petrosino J."/>
            <person name="Pham C."/>
            <person name="Pham P."/>
            <person name="Pu L.-L."/>
            <person name="Puazo M."/>
            <person name="Raj R."/>
            <person name="Reid J."/>
            <person name="Rouhana J."/>
            <person name="Saada N."/>
            <person name="Shang Y."/>
            <person name="Simmons D."/>
            <person name="Thornton R."/>
            <person name="Warren J."/>
            <person name="Weissenberger G."/>
            <person name="Zhang J."/>
            <person name="Zhang L."/>
            <person name="Zhou C."/>
            <person name="Zhu D."/>
            <person name="Muzny D."/>
            <person name="Worley K."/>
            <person name="Gibbs R."/>
        </authorList>
    </citation>
    <scope>NUCLEOTIDE SEQUENCE [LARGE SCALE GENOMIC DNA]</scope>
    <source>
        <strain evidence="7">DSM 44291</strain>
    </source>
</reference>
<evidence type="ECO:0000256" key="1">
    <source>
        <dbReference type="ARBA" id="ARBA00022737"/>
    </source>
</evidence>
<dbReference type="Pfam" id="PF07724">
    <property type="entry name" value="AAA_2"/>
    <property type="match status" value="1"/>
</dbReference>
<dbReference type="InterPro" id="IPR027417">
    <property type="entry name" value="P-loop_NTPase"/>
</dbReference>
<feature type="non-terminal residue" evidence="7">
    <location>
        <position position="1"/>
    </location>
</feature>
<dbReference type="InterPro" id="IPR019489">
    <property type="entry name" value="Clp_ATPase_C"/>
</dbReference>
<keyword evidence="3" id="KW-0067">ATP-binding</keyword>